<dbReference type="EMBL" id="CAKKNS010000001">
    <property type="protein sequence ID" value="CAH0415939.1"/>
    <property type="molecule type" value="Genomic_DNA"/>
</dbReference>
<keyword evidence="1" id="KW-0812">Transmembrane</keyword>
<gene>
    <name evidence="2" type="ORF">WFA24289_00237</name>
</gene>
<reference evidence="2 3" key="1">
    <citation type="submission" date="2021-11" db="EMBL/GenBank/DDBJ databases">
        <authorList>
            <person name="Depoorter E."/>
        </authorList>
    </citation>
    <scope>NUCLEOTIDE SEQUENCE [LARGE SCALE GENOMIC DNA]</scope>
    <source>
        <strain evidence="2 3">LMG 24289</strain>
    </source>
</reference>
<keyword evidence="1" id="KW-0472">Membrane</keyword>
<keyword evidence="1" id="KW-1133">Transmembrane helix</keyword>
<feature type="transmembrane region" description="Helical" evidence="1">
    <location>
        <begin position="35"/>
        <end position="58"/>
    </location>
</feature>
<name>A0ABN8BKL3_9LACO</name>
<comment type="caution">
    <text evidence="2">The sequence shown here is derived from an EMBL/GenBank/DDBJ whole genome shotgun (WGS) entry which is preliminary data.</text>
</comment>
<evidence type="ECO:0000313" key="3">
    <source>
        <dbReference type="Proteomes" id="UP000789707"/>
    </source>
</evidence>
<proteinExistence type="predicted"/>
<accession>A0ABN8BKL3</accession>
<evidence type="ECO:0000313" key="2">
    <source>
        <dbReference type="EMBL" id="CAH0415939.1"/>
    </source>
</evidence>
<organism evidence="2 3">
    <name type="scientific">Periweissella fabaria</name>
    <dbReference type="NCBI Taxonomy" id="546157"/>
    <lineage>
        <taxon>Bacteria</taxon>
        <taxon>Bacillati</taxon>
        <taxon>Bacillota</taxon>
        <taxon>Bacilli</taxon>
        <taxon>Lactobacillales</taxon>
        <taxon>Lactobacillaceae</taxon>
        <taxon>Periweissella</taxon>
    </lineage>
</organism>
<evidence type="ECO:0000256" key="1">
    <source>
        <dbReference type="SAM" id="Phobius"/>
    </source>
</evidence>
<dbReference type="Proteomes" id="UP000789707">
    <property type="component" value="Unassembled WGS sequence"/>
</dbReference>
<protein>
    <submittedName>
        <fullName evidence="2">Uncharacterized protein</fullName>
    </submittedName>
</protein>
<sequence>MGIKGGVVMGFIEQVFDEVATKVFDDVTGRELETAIVVFAAFMASMQIIAALCGVNVWSAL</sequence>
<keyword evidence="3" id="KW-1185">Reference proteome</keyword>